<proteinExistence type="predicted"/>
<reference evidence="1" key="1">
    <citation type="submission" date="2017-05" db="UniProtKB">
        <authorList>
            <consortium name="EnsemblMetazoa"/>
        </authorList>
    </citation>
    <scope>IDENTIFICATION</scope>
</reference>
<accession>A0A1X7UYY2</accession>
<dbReference type="InParanoid" id="A0A1X7UYY2"/>
<organism evidence="1">
    <name type="scientific">Amphimedon queenslandica</name>
    <name type="common">Sponge</name>
    <dbReference type="NCBI Taxonomy" id="400682"/>
    <lineage>
        <taxon>Eukaryota</taxon>
        <taxon>Metazoa</taxon>
        <taxon>Porifera</taxon>
        <taxon>Demospongiae</taxon>
        <taxon>Heteroscleromorpha</taxon>
        <taxon>Haplosclerida</taxon>
        <taxon>Niphatidae</taxon>
        <taxon>Amphimedon</taxon>
    </lineage>
</organism>
<evidence type="ECO:0000313" key="1">
    <source>
        <dbReference type="EnsemblMetazoa" id="Aqu2.1.33175_001"/>
    </source>
</evidence>
<dbReference type="EnsemblMetazoa" id="Aqu2.1.33175_001">
    <property type="protein sequence ID" value="Aqu2.1.33175_001"/>
    <property type="gene ID" value="Aqu2.1.33175"/>
</dbReference>
<dbReference type="AlphaFoldDB" id="A0A1X7UYY2"/>
<sequence>MRCLGSLDYSQVMLGSGLVTNKDNAVANQSFPSSEKLLVSDFTLGDAVATAQDSFKSKLARSDKDITRQCQSSTILACPVRALQQTAQGQRYAIANQQGVLALGL</sequence>
<protein>
    <submittedName>
        <fullName evidence="1">Uncharacterized protein</fullName>
    </submittedName>
</protein>
<name>A0A1X7UYY2_AMPQE</name>